<feature type="transmembrane region" description="Helical" evidence="1">
    <location>
        <begin position="112"/>
        <end position="131"/>
    </location>
</feature>
<feature type="signal peptide" evidence="2">
    <location>
        <begin position="1"/>
        <end position="23"/>
    </location>
</feature>
<feature type="chain" id="PRO_5021280232" evidence="2">
    <location>
        <begin position="24"/>
        <end position="143"/>
    </location>
</feature>
<organism evidence="3 4">
    <name type="scientific">Rickenella mellea</name>
    <dbReference type="NCBI Taxonomy" id="50990"/>
    <lineage>
        <taxon>Eukaryota</taxon>
        <taxon>Fungi</taxon>
        <taxon>Dikarya</taxon>
        <taxon>Basidiomycota</taxon>
        <taxon>Agaricomycotina</taxon>
        <taxon>Agaricomycetes</taxon>
        <taxon>Hymenochaetales</taxon>
        <taxon>Rickenellaceae</taxon>
        <taxon>Rickenella</taxon>
    </lineage>
</organism>
<reference evidence="3 4" key="1">
    <citation type="submission" date="2018-06" db="EMBL/GenBank/DDBJ databases">
        <title>A transcriptomic atlas of mushroom development highlights an independent origin of complex multicellularity.</title>
        <authorList>
            <consortium name="DOE Joint Genome Institute"/>
            <person name="Krizsan K."/>
            <person name="Almasi E."/>
            <person name="Merenyi Z."/>
            <person name="Sahu N."/>
            <person name="Viragh M."/>
            <person name="Koszo T."/>
            <person name="Mondo S."/>
            <person name="Kiss B."/>
            <person name="Balint B."/>
            <person name="Kues U."/>
            <person name="Barry K."/>
            <person name="Hegedus J.C."/>
            <person name="Henrissat B."/>
            <person name="Johnson J."/>
            <person name="Lipzen A."/>
            <person name="Ohm R."/>
            <person name="Nagy I."/>
            <person name="Pangilinan J."/>
            <person name="Yan J."/>
            <person name="Xiong Y."/>
            <person name="Grigoriev I.V."/>
            <person name="Hibbett D.S."/>
            <person name="Nagy L.G."/>
        </authorList>
    </citation>
    <scope>NUCLEOTIDE SEQUENCE [LARGE SCALE GENOMIC DNA]</scope>
    <source>
        <strain evidence="3 4">SZMC22713</strain>
    </source>
</reference>
<keyword evidence="2" id="KW-0732">Signal</keyword>
<evidence type="ECO:0000256" key="2">
    <source>
        <dbReference type="SAM" id="SignalP"/>
    </source>
</evidence>
<sequence length="143" mass="15663">MSSPLSAVFLLHIALEIPLAVQGLYSPRALPFLELNNTVLVILKLYASLSLASCLLALLVYPLPEFLPGKRGFAIALTLYHSIASTILFQTPRFIPMSLGAFMEGYKVTPEIIWGGAHGFLSLAFVFWWQATVGQAAAVRKQQ</sequence>
<evidence type="ECO:0000313" key="3">
    <source>
        <dbReference type="EMBL" id="TDL22817.1"/>
    </source>
</evidence>
<gene>
    <name evidence="3" type="ORF">BD410DRAFT_788160</name>
</gene>
<dbReference type="STRING" id="50990.A0A4Y7Q578"/>
<keyword evidence="1" id="KW-0472">Membrane</keyword>
<dbReference type="VEuPathDB" id="FungiDB:BD410DRAFT_788160"/>
<feature type="transmembrane region" description="Helical" evidence="1">
    <location>
        <begin position="39"/>
        <end position="61"/>
    </location>
</feature>
<accession>A0A4Y7Q578</accession>
<proteinExistence type="predicted"/>
<dbReference type="EMBL" id="ML170173">
    <property type="protein sequence ID" value="TDL22817.1"/>
    <property type="molecule type" value="Genomic_DNA"/>
</dbReference>
<keyword evidence="1" id="KW-0812">Transmembrane</keyword>
<evidence type="ECO:0000256" key="1">
    <source>
        <dbReference type="SAM" id="Phobius"/>
    </source>
</evidence>
<keyword evidence="4" id="KW-1185">Reference proteome</keyword>
<keyword evidence="1" id="KW-1133">Transmembrane helix</keyword>
<dbReference type="OrthoDB" id="2550823at2759"/>
<protein>
    <submittedName>
        <fullName evidence="3">Uncharacterized protein</fullName>
    </submittedName>
</protein>
<dbReference type="AlphaFoldDB" id="A0A4Y7Q578"/>
<evidence type="ECO:0000313" key="4">
    <source>
        <dbReference type="Proteomes" id="UP000294933"/>
    </source>
</evidence>
<name>A0A4Y7Q578_9AGAM</name>
<dbReference type="Proteomes" id="UP000294933">
    <property type="component" value="Unassembled WGS sequence"/>
</dbReference>
<feature type="transmembrane region" description="Helical" evidence="1">
    <location>
        <begin position="73"/>
        <end position="92"/>
    </location>
</feature>